<proteinExistence type="predicted"/>
<keyword evidence="2" id="KW-1185">Reference proteome</keyword>
<dbReference type="Pfam" id="PF08811">
    <property type="entry name" value="DUF1800"/>
    <property type="match status" value="1"/>
</dbReference>
<reference evidence="1 2" key="1">
    <citation type="submission" date="2018-08" db="EMBL/GenBank/DDBJ databases">
        <title>Flavobacterium tibetense sp. nov., isolated from a wetland YonghuCo on Tibetan Plateau.</title>
        <authorList>
            <person name="Phurbu D."/>
            <person name="Lu H."/>
            <person name="Xing P."/>
        </authorList>
    </citation>
    <scope>NUCLEOTIDE SEQUENCE [LARGE SCALE GENOMIC DNA]</scope>
    <source>
        <strain evidence="1 2">DJC</strain>
    </source>
</reference>
<organism evidence="1 2">
    <name type="scientific">Pseudotabrizicola alkalilacus</name>
    <dbReference type="NCBI Taxonomy" id="2305252"/>
    <lineage>
        <taxon>Bacteria</taxon>
        <taxon>Pseudomonadati</taxon>
        <taxon>Pseudomonadota</taxon>
        <taxon>Alphaproteobacteria</taxon>
        <taxon>Rhodobacterales</taxon>
        <taxon>Paracoccaceae</taxon>
        <taxon>Pseudotabrizicola</taxon>
    </lineage>
</organism>
<sequence>MTQDKTTAAFRFGYGLPLPDQAPAEPASMLAALRGPDVMAATWPGPHLADLNDTLTRADTLLQTWRRAKAAEARVARQDYRQAIAQLEGVTLLAAKTTIARALDAPDGFRERLVQFWADHFTTVARARRDSPLPATLVEEAIRPHLTDRFADMLKAVVQHPAMLRYLDQSRSLGPNSRIGKRQAKGLNENLARELLELHTVGSGYTQEDVTQMAELLTGLTVDKTGATFDARRAEPGPETVLGTTYAGDALATVLKALDDLAEHPATAAHLARKLAVHFVSDQPSPDLVQALTDAWRSSGGDLLAVAESLLTQPAAWSRMQEKARQPFDFTVAALRTLGLDGADVMRMADGVFRQIILQPMAAMGQPWQRPPGPDGWPEAAEVWITPEAMAVRITWAMEMPQQLVTPLPDPATLMTRSLGSHLGERLAWAVPRSESTREAVGLVLASPEFNRR</sequence>
<dbReference type="RefSeq" id="WP_118149678.1">
    <property type="nucleotide sequence ID" value="NZ_QWEY01000001.1"/>
</dbReference>
<name>A0A411Z7B3_9RHOB</name>
<dbReference type="Proteomes" id="UP000284547">
    <property type="component" value="Unassembled WGS sequence"/>
</dbReference>
<evidence type="ECO:0000313" key="2">
    <source>
        <dbReference type="Proteomes" id="UP000284547"/>
    </source>
</evidence>
<evidence type="ECO:0000313" key="1">
    <source>
        <dbReference type="EMBL" id="RGP38946.1"/>
    </source>
</evidence>
<dbReference type="InterPro" id="IPR014917">
    <property type="entry name" value="DUF1800"/>
</dbReference>
<gene>
    <name evidence="1" type="ORF">D1012_02200</name>
</gene>
<dbReference type="OrthoDB" id="9772295at2"/>
<dbReference type="EMBL" id="QWEY01000001">
    <property type="protein sequence ID" value="RGP38946.1"/>
    <property type="molecule type" value="Genomic_DNA"/>
</dbReference>
<dbReference type="AlphaFoldDB" id="A0A411Z7B3"/>
<accession>A0A411Z7B3</accession>
<protein>
    <submittedName>
        <fullName evidence="1">DUF1800 domain-containing protein</fullName>
    </submittedName>
</protein>
<comment type="caution">
    <text evidence="1">The sequence shown here is derived from an EMBL/GenBank/DDBJ whole genome shotgun (WGS) entry which is preliminary data.</text>
</comment>